<feature type="chain" id="PRO_5047530878" evidence="1">
    <location>
        <begin position="23"/>
        <end position="449"/>
    </location>
</feature>
<proteinExistence type="predicted"/>
<dbReference type="EMBL" id="JAQQLI010000030">
    <property type="protein sequence ID" value="MDC7787642.1"/>
    <property type="molecule type" value="Genomic_DNA"/>
</dbReference>
<sequence>MTRTLPLAAAALVLVLAAPAFAQQEYPAVLAGHAVFPAATFVDAPADAPADLKLSGKFTTGTRVEAPGTVMGKSKERPTGLALPFKGQPIQGQSGVKVMPDGTFLVLTDNGFGSKANSPDAMLFLNRYRIDWAAGTFERLETIFLHDPDKKVPFRIVHEGTEKRYLTGADFDTEGFQPIGDVIWIGDEFGPYVLKADKTGRILAVYETMADGKPVRSPDNPAVASPAAPSQTASFNARRSKGYEGFAASTDGKFIYGLLEGPLWDAGKKEWENLDGKQAARILEFDVAAEKFTGRFWYYPFEQNGNAIGDFNMIDPTAGLVIERDDGEGVAAKACPTGQRGTDCFPDLPKFKRIYKIELSDANVGKPVRKIGWIDLMKIQDPDKKARKPLENGVLTFPFFTIENVDRVDATHIVVGNDNNLPFSSSREPNKADDNEFVLLKVEEFLKAK</sequence>
<accession>A0ABT5JDP3</accession>
<evidence type="ECO:0000259" key="2">
    <source>
        <dbReference type="Pfam" id="PF13449"/>
    </source>
</evidence>
<protein>
    <submittedName>
        <fullName evidence="3">Esterase-like activity of phytase family protein</fullName>
    </submittedName>
</protein>
<reference evidence="3" key="1">
    <citation type="journal article" date="2023" name="Microbiol Resour">
        <title>Genome Sequences of Rhodoplanes serenus and Two Thermotolerant Strains, Rhodoplanes tepidamans and 'Rhodoplanes cryptolactis,' Further Refine the Genus.</title>
        <authorList>
            <person name="Rayyan A.A."/>
            <person name="Kyndt J.A."/>
        </authorList>
    </citation>
    <scope>NUCLEOTIDE SEQUENCE</scope>
    <source>
        <strain evidence="3">DSM 9987</strain>
    </source>
</reference>
<keyword evidence="4" id="KW-1185">Reference proteome</keyword>
<evidence type="ECO:0000313" key="4">
    <source>
        <dbReference type="Proteomes" id="UP001165652"/>
    </source>
</evidence>
<dbReference type="Proteomes" id="UP001165652">
    <property type="component" value="Unassembled WGS sequence"/>
</dbReference>
<dbReference type="PANTHER" id="PTHR37957">
    <property type="entry name" value="BLR7070 PROTEIN"/>
    <property type="match status" value="1"/>
</dbReference>
<gene>
    <name evidence="3" type="ORF">PQJ73_18290</name>
</gene>
<feature type="domain" description="Phytase-like" evidence="2">
    <location>
        <begin position="88"/>
        <end position="420"/>
    </location>
</feature>
<evidence type="ECO:0000256" key="1">
    <source>
        <dbReference type="SAM" id="SignalP"/>
    </source>
</evidence>
<dbReference type="InterPro" id="IPR027372">
    <property type="entry name" value="Phytase-like_dom"/>
</dbReference>
<keyword evidence="1" id="KW-0732">Signal</keyword>
<dbReference type="Pfam" id="PF13449">
    <property type="entry name" value="Phytase-like"/>
    <property type="match status" value="1"/>
</dbReference>
<dbReference type="RefSeq" id="WP_272778481.1">
    <property type="nucleotide sequence ID" value="NZ_JAQQLI010000030.1"/>
</dbReference>
<name>A0ABT5JDP3_RHOTP</name>
<dbReference type="PANTHER" id="PTHR37957:SF1">
    <property type="entry name" value="PHYTASE-LIKE DOMAIN-CONTAINING PROTEIN"/>
    <property type="match status" value="1"/>
</dbReference>
<organism evidence="3 4">
    <name type="scientific">Rhodoplanes tepidamans</name>
    <name type="common">Rhodoplanes cryptolactis</name>
    <dbReference type="NCBI Taxonomy" id="200616"/>
    <lineage>
        <taxon>Bacteria</taxon>
        <taxon>Pseudomonadati</taxon>
        <taxon>Pseudomonadota</taxon>
        <taxon>Alphaproteobacteria</taxon>
        <taxon>Hyphomicrobiales</taxon>
        <taxon>Nitrobacteraceae</taxon>
        <taxon>Rhodoplanes</taxon>
    </lineage>
</organism>
<feature type="signal peptide" evidence="1">
    <location>
        <begin position="1"/>
        <end position="22"/>
    </location>
</feature>
<evidence type="ECO:0000313" key="3">
    <source>
        <dbReference type="EMBL" id="MDC7787642.1"/>
    </source>
</evidence>
<comment type="caution">
    <text evidence="3">The sequence shown here is derived from an EMBL/GenBank/DDBJ whole genome shotgun (WGS) entry which is preliminary data.</text>
</comment>
<reference evidence="3" key="2">
    <citation type="submission" date="2023-02" db="EMBL/GenBank/DDBJ databases">
        <authorList>
            <person name="Rayyan A."/>
            <person name="Meyer T."/>
            <person name="Kyndt J.A."/>
        </authorList>
    </citation>
    <scope>NUCLEOTIDE SEQUENCE</scope>
    <source>
        <strain evidence="3">DSM 9987</strain>
    </source>
</reference>